<protein>
    <recommendedName>
        <fullName evidence="3">DUF1993 domain-containing protein</fullName>
    </recommendedName>
</protein>
<dbReference type="InterPro" id="IPR018531">
    <property type="entry name" value="DUF1993"/>
</dbReference>
<dbReference type="AlphaFoldDB" id="A0A5J6N6H1"/>
<keyword evidence="2" id="KW-1185">Reference proteome</keyword>
<dbReference type="Proteomes" id="UP000325797">
    <property type="component" value="Chromosome"/>
</dbReference>
<evidence type="ECO:0000313" key="1">
    <source>
        <dbReference type="EMBL" id="QEX24270.1"/>
    </source>
</evidence>
<gene>
    <name evidence="1" type="ORF">FRZ61_42110</name>
</gene>
<accession>A0A5J6N6H1</accession>
<evidence type="ECO:0008006" key="3">
    <source>
        <dbReference type="Google" id="ProtNLM"/>
    </source>
</evidence>
<evidence type="ECO:0000313" key="2">
    <source>
        <dbReference type="Proteomes" id="UP000325797"/>
    </source>
</evidence>
<dbReference type="Pfam" id="PF09351">
    <property type="entry name" value="DUF1993"/>
    <property type="match status" value="1"/>
</dbReference>
<organism evidence="1 2">
    <name type="scientific">Hypericibacter adhaerens</name>
    <dbReference type="NCBI Taxonomy" id="2602016"/>
    <lineage>
        <taxon>Bacteria</taxon>
        <taxon>Pseudomonadati</taxon>
        <taxon>Pseudomonadota</taxon>
        <taxon>Alphaproteobacteria</taxon>
        <taxon>Rhodospirillales</taxon>
        <taxon>Dongiaceae</taxon>
        <taxon>Hypericibacter</taxon>
    </lineage>
</organism>
<dbReference type="PANTHER" id="PTHR36922">
    <property type="entry name" value="BLL2446 PROTEIN"/>
    <property type="match status" value="1"/>
</dbReference>
<dbReference type="KEGG" id="hadh:FRZ61_42110"/>
<dbReference type="OrthoDB" id="338237at2"/>
<dbReference type="PANTHER" id="PTHR36922:SF1">
    <property type="entry name" value="DUF1993 DOMAIN-CONTAINING PROTEIN"/>
    <property type="match status" value="1"/>
</dbReference>
<dbReference type="InterPro" id="IPR034660">
    <property type="entry name" value="DinB/YfiT-like"/>
</dbReference>
<dbReference type="SUPFAM" id="SSF109854">
    <property type="entry name" value="DinB/YfiT-like putative metalloenzymes"/>
    <property type="match status" value="1"/>
</dbReference>
<reference evidence="1 2" key="1">
    <citation type="submission" date="2019-08" db="EMBL/GenBank/DDBJ databases">
        <title>Hyperibacter terrae gen. nov., sp. nov. and Hyperibacter viscosus sp. nov., two new members in the family Rhodospirillaceae isolated from the rhizosphere of Hypericum perforatum.</title>
        <authorList>
            <person name="Noviana Z."/>
        </authorList>
    </citation>
    <scope>NUCLEOTIDE SEQUENCE [LARGE SCALE GENOMIC DNA]</scope>
    <source>
        <strain evidence="1 2">R5959</strain>
    </source>
</reference>
<sequence>MTISMYQASVPVFLHTLDALAAILRKTAAHASMRKIEPAVLLGMRLYPDMFPFTRQVQIAADFAKGVPARLAGVEVPKYPDEEASFEALEQRIAKTSAFIKTLTPAQIDGSEGREITIPIGGQPRTFKGQPYLLHFALPNFFFHASTAYDILRHAGVELGKRDFIGGFKTE</sequence>
<dbReference type="RefSeq" id="WP_151119565.1">
    <property type="nucleotide sequence ID" value="NZ_CP042582.1"/>
</dbReference>
<name>A0A5J6N6H1_9PROT</name>
<proteinExistence type="predicted"/>
<dbReference type="Gene3D" id="1.20.120.450">
    <property type="entry name" value="dinb family like domain"/>
    <property type="match status" value="1"/>
</dbReference>
<dbReference type="EMBL" id="CP042582">
    <property type="protein sequence ID" value="QEX24270.1"/>
    <property type="molecule type" value="Genomic_DNA"/>
</dbReference>